<accession>A0A9P4IAJ7</accession>
<feature type="transmembrane region" description="Helical" evidence="7">
    <location>
        <begin position="505"/>
        <end position="521"/>
    </location>
</feature>
<sequence length="635" mass="72519">MDLLHFFRKLYSLDTLDTRFNTSSTTPLKPAATELQSNPPRPSPAENVSQVKLRARDDTVSGVQPSRWNTPEFYFYYLVHLVAVPMMFKVTIDVSQPSHPNYAKFEHLLSDGWILGHKDNSDQQYASFRNNIPYMLLVVILHPLLRRLYDSFWRIDTYTNIRPKSGNANGLTHGLTAQAAADARMEQRISYDFGFALLFIAALHGFSALKVLLILYINYQIATALPKRYVPLLTWLFNIGILFANELGRGYPFANVFGFLSAAGLPNWGETFDRFGGLVPRWDVLFNLTVLRLISFNFDYYWSLDNRGVSPIEKKQLDPSNLSERDRVSIPARSSDFSFRNYIAYALYSALYLTGPILTFNDYIAQSRYRAASITTQRTLLYGIRFLIVLLTMELVLHFIYAVAISKVQPDWSVYTPFQLSMLGYFNLHIIWLKLLIPWRFFRLWALIDGIDPPENMVRCMSDNYSALAFWRGWHRSFNRWIVRYIYIPLGGSGAPGQSNKIRSIVNFLAVFTFVALWHDINLRLLMWGWLITLFVLPEVIATLLFPARKWRDRPNAYRVLCGIGAVANVLMMMAANLVGFALGLDGLKGLVQGIVGSTAGVVFLAGACGALFVGVQVMFEVREEEKRHGIKMKC</sequence>
<feature type="region of interest" description="Disordered" evidence="6">
    <location>
        <begin position="22"/>
        <end position="50"/>
    </location>
</feature>
<feature type="transmembrane region" description="Helical" evidence="7">
    <location>
        <begin position="193"/>
        <end position="217"/>
    </location>
</feature>
<dbReference type="OrthoDB" id="420606at2759"/>
<organism evidence="8 9">
    <name type="scientific">Rhizodiscina lignyota</name>
    <dbReference type="NCBI Taxonomy" id="1504668"/>
    <lineage>
        <taxon>Eukaryota</taxon>
        <taxon>Fungi</taxon>
        <taxon>Dikarya</taxon>
        <taxon>Ascomycota</taxon>
        <taxon>Pezizomycotina</taxon>
        <taxon>Dothideomycetes</taxon>
        <taxon>Pleosporomycetidae</taxon>
        <taxon>Aulographales</taxon>
        <taxon>Rhizodiscinaceae</taxon>
        <taxon>Rhizodiscina</taxon>
    </lineage>
</organism>
<evidence type="ECO:0000256" key="6">
    <source>
        <dbReference type="SAM" id="MobiDB-lite"/>
    </source>
</evidence>
<feature type="transmembrane region" description="Helical" evidence="7">
    <location>
        <begin position="560"/>
        <end position="583"/>
    </location>
</feature>
<protein>
    <submittedName>
        <fullName evidence="8">Glycerol:H+ symporter</fullName>
    </submittedName>
</protein>
<keyword evidence="5 7" id="KW-0472">Membrane</keyword>
<reference evidence="8" key="1">
    <citation type="journal article" date="2020" name="Stud. Mycol.">
        <title>101 Dothideomycetes genomes: a test case for predicting lifestyles and emergence of pathogens.</title>
        <authorList>
            <person name="Haridas S."/>
            <person name="Albert R."/>
            <person name="Binder M."/>
            <person name="Bloem J."/>
            <person name="Labutti K."/>
            <person name="Salamov A."/>
            <person name="Andreopoulos B."/>
            <person name="Baker S."/>
            <person name="Barry K."/>
            <person name="Bills G."/>
            <person name="Bluhm B."/>
            <person name="Cannon C."/>
            <person name="Castanera R."/>
            <person name="Culley D."/>
            <person name="Daum C."/>
            <person name="Ezra D."/>
            <person name="Gonzalez J."/>
            <person name="Henrissat B."/>
            <person name="Kuo A."/>
            <person name="Liang C."/>
            <person name="Lipzen A."/>
            <person name="Lutzoni F."/>
            <person name="Magnuson J."/>
            <person name="Mondo S."/>
            <person name="Nolan M."/>
            <person name="Ohm R."/>
            <person name="Pangilinan J."/>
            <person name="Park H.-J."/>
            <person name="Ramirez L."/>
            <person name="Alfaro M."/>
            <person name="Sun H."/>
            <person name="Tritt A."/>
            <person name="Yoshinaga Y."/>
            <person name="Zwiers L.-H."/>
            <person name="Turgeon B."/>
            <person name="Goodwin S."/>
            <person name="Spatafora J."/>
            <person name="Crous P."/>
            <person name="Grigoriev I."/>
        </authorList>
    </citation>
    <scope>NUCLEOTIDE SEQUENCE</scope>
    <source>
        <strain evidence="8">CBS 133067</strain>
    </source>
</reference>
<keyword evidence="9" id="KW-1185">Reference proteome</keyword>
<feature type="transmembrane region" description="Helical" evidence="7">
    <location>
        <begin position="386"/>
        <end position="406"/>
    </location>
</feature>
<feature type="transmembrane region" description="Helical" evidence="7">
    <location>
        <begin position="342"/>
        <end position="365"/>
    </location>
</feature>
<evidence type="ECO:0000256" key="5">
    <source>
        <dbReference type="ARBA" id="ARBA00023136"/>
    </source>
</evidence>
<name>A0A9P4IAJ7_9PEZI</name>
<evidence type="ECO:0000256" key="7">
    <source>
        <dbReference type="SAM" id="Phobius"/>
    </source>
</evidence>
<keyword evidence="4 7" id="KW-1133">Transmembrane helix</keyword>
<dbReference type="GO" id="GO:0016020">
    <property type="term" value="C:membrane"/>
    <property type="evidence" value="ECO:0007669"/>
    <property type="project" value="UniProtKB-SubCell"/>
</dbReference>
<dbReference type="AlphaFoldDB" id="A0A9P4IAJ7"/>
<evidence type="ECO:0000256" key="4">
    <source>
        <dbReference type="ARBA" id="ARBA00022989"/>
    </source>
</evidence>
<feature type="transmembrane region" description="Helical" evidence="7">
    <location>
        <begin position="595"/>
        <end position="620"/>
    </location>
</feature>
<dbReference type="Pfam" id="PF03062">
    <property type="entry name" value="MBOAT"/>
    <property type="match status" value="1"/>
</dbReference>
<dbReference type="GO" id="GO:0008374">
    <property type="term" value="F:O-acyltransferase activity"/>
    <property type="evidence" value="ECO:0007669"/>
    <property type="project" value="TreeGrafter"/>
</dbReference>
<comment type="subcellular location">
    <subcellularLocation>
        <location evidence="1">Membrane</location>
        <topology evidence="1">Multi-pass membrane protein</topology>
    </subcellularLocation>
</comment>
<dbReference type="GO" id="GO:0006506">
    <property type="term" value="P:GPI anchor biosynthetic process"/>
    <property type="evidence" value="ECO:0007669"/>
    <property type="project" value="TreeGrafter"/>
</dbReference>
<dbReference type="PANTHER" id="PTHR13285">
    <property type="entry name" value="ACYLTRANSFERASE"/>
    <property type="match status" value="1"/>
</dbReference>
<dbReference type="Proteomes" id="UP000799772">
    <property type="component" value="Unassembled WGS sequence"/>
</dbReference>
<dbReference type="PANTHER" id="PTHR13285:SF18">
    <property type="entry name" value="PROTEIN-CYSTEINE N-PALMITOYLTRANSFERASE RASP"/>
    <property type="match status" value="1"/>
</dbReference>
<dbReference type="EMBL" id="ML978129">
    <property type="protein sequence ID" value="KAF2096498.1"/>
    <property type="molecule type" value="Genomic_DNA"/>
</dbReference>
<proteinExistence type="inferred from homology"/>
<evidence type="ECO:0000256" key="1">
    <source>
        <dbReference type="ARBA" id="ARBA00004141"/>
    </source>
</evidence>
<evidence type="ECO:0000256" key="2">
    <source>
        <dbReference type="ARBA" id="ARBA00010323"/>
    </source>
</evidence>
<comment type="caution">
    <text evidence="8">The sequence shown here is derived from an EMBL/GenBank/DDBJ whole genome shotgun (WGS) entry which is preliminary data.</text>
</comment>
<dbReference type="GO" id="GO:0005783">
    <property type="term" value="C:endoplasmic reticulum"/>
    <property type="evidence" value="ECO:0007669"/>
    <property type="project" value="TreeGrafter"/>
</dbReference>
<keyword evidence="3 7" id="KW-0812">Transmembrane</keyword>
<dbReference type="InterPro" id="IPR051085">
    <property type="entry name" value="MB_O-acyltransferase"/>
</dbReference>
<feature type="transmembrane region" description="Helical" evidence="7">
    <location>
        <begin position="527"/>
        <end position="548"/>
    </location>
</feature>
<feature type="transmembrane region" description="Helical" evidence="7">
    <location>
        <begin position="418"/>
        <end position="437"/>
    </location>
</feature>
<dbReference type="InterPro" id="IPR004299">
    <property type="entry name" value="MBOAT_fam"/>
</dbReference>
<gene>
    <name evidence="8" type="ORF">NA57DRAFT_42139</name>
</gene>
<comment type="similarity">
    <text evidence="2">Belongs to the membrane-bound acyltransferase family.</text>
</comment>
<feature type="transmembrane region" description="Helical" evidence="7">
    <location>
        <begin position="229"/>
        <end position="247"/>
    </location>
</feature>
<evidence type="ECO:0000256" key="3">
    <source>
        <dbReference type="ARBA" id="ARBA00022692"/>
    </source>
</evidence>
<evidence type="ECO:0000313" key="8">
    <source>
        <dbReference type="EMBL" id="KAF2096498.1"/>
    </source>
</evidence>
<evidence type="ECO:0000313" key="9">
    <source>
        <dbReference type="Proteomes" id="UP000799772"/>
    </source>
</evidence>